<dbReference type="AlphaFoldDB" id="A0A6C0F4M2"/>
<evidence type="ECO:0000313" key="1">
    <source>
        <dbReference type="EMBL" id="QHT36528.1"/>
    </source>
</evidence>
<proteinExistence type="predicted"/>
<reference evidence="1" key="1">
    <citation type="journal article" date="2020" name="Nature">
        <title>Giant virus diversity and host interactions through global metagenomics.</title>
        <authorList>
            <person name="Schulz F."/>
            <person name="Roux S."/>
            <person name="Paez-Espino D."/>
            <person name="Jungbluth S."/>
            <person name="Walsh D.A."/>
            <person name="Denef V.J."/>
            <person name="McMahon K.D."/>
            <person name="Konstantinidis K.T."/>
            <person name="Eloe-Fadrosh E.A."/>
            <person name="Kyrpides N.C."/>
            <person name="Woyke T."/>
        </authorList>
    </citation>
    <scope>NUCLEOTIDE SEQUENCE</scope>
    <source>
        <strain evidence="1">GVMAG-S-ERX555931-87</strain>
    </source>
</reference>
<dbReference type="EMBL" id="MN738744">
    <property type="protein sequence ID" value="QHT36528.1"/>
    <property type="molecule type" value="Genomic_DNA"/>
</dbReference>
<accession>A0A6C0F4M2</accession>
<sequence>MNLIINDNNFSINNVILKKSKRSTKIIYNFKTVKIIGITFTLKSFECNYNGNFSFITLKDKKQLDNLKEIDKFLKENIPNYETFIKKGIIKIKGNIKKNNENHIDININSLKNINDNNRVQIFII</sequence>
<name>A0A6C0F4M2_9ZZZZ</name>
<protein>
    <submittedName>
        <fullName evidence="1">Uncharacterized protein</fullName>
    </submittedName>
</protein>
<organism evidence="1">
    <name type="scientific">viral metagenome</name>
    <dbReference type="NCBI Taxonomy" id="1070528"/>
    <lineage>
        <taxon>unclassified sequences</taxon>
        <taxon>metagenomes</taxon>
        <taxon>organismal metagenomes</taxon>
    </lineage>
</organism>